<dbReference type="RefSeq" id="XP_001246314.2">
    <property type="nucleotide sequence ID" value="XM_001246313.2"/>
</dbReference>
<feature type="region of interest" description="Disordered" evidence="1">
    <location>
        <begin position="291"/>
        <end position="319"/>
    </location>
</feature>
<evidence type="ECO:0000256" key="1">
    <source>
        <dbReference type="SAM" id="MobiDB-lite"/>
    </source>
</evidence>
<dbReference type="InParanoid" id="A0A0E1RXZ2"/>
<gene>
    <name evidence="2" type="ORF">CIMG_12905</name>
</gene>
<reference evidence="3" key="2">
    <citation type="journal article" date="2010" name="Genome Res.">
        <title>Population genomic sequencing of Coccidioides fungi reveals recent hybridization and transposon control.</title>
        <authorList>
            <person name="Neafsey D.E."/>
            <person name="Barker B.M."/>
            <person name="Sharpton T.J."/>
            <person name="Stajich J.E."/>
            <person name="Park D.J."/>
            <person name="Whiston E."/>
            <person name="Hung C.-Y."/>
            <person name="McMahan C."/>
            <person name="White J."/>
            <person name="Sykes S."/>
            <person name="Heiman D."/>
            <person name="Young S."/>
            <person name="Zeng Q."/>
            <person name="Abouelleil A."/>
            <person name="Aftuck L."/>
            <person name="Bessette D."/>
            <person name="Brown A."/>
            <person name="FitzGerald M."/>
            <person name="Lui A."/>
            <person name="Macdonald J.P."/>
            <person name="Priest M."/>
            <person name="Orbach M.J."/>
            <person name="Galgiani J.N."/>
            <person name="Kirkland T.N."/>
            <person name="Cole G.T."/>
            <person name="Birren B.W."/>
            <person name="Henn M.R."/>
            <person name="Taylor J.W."/>
            <person name="Rounsley S.D."/>
        </authorList>
    </citation>
    <scope>GENOME REANNOTATION</scope>
    <source>
        <strain evidence="3">RS</strain>
    </source>
</reference>
<keyword evidence="3" id="KW-1185">Reference proteome</keyword>
<evidence type="ECO:0000313" key="3">
    <source>
        <dbReference type="Proteomes" id="UP000001261"/>
    </source>
</evidence>
<evidence type="ECO:0000313" key="2">
    <source>
        <dbReference type="EMBL" id="EAS34731.2"/>
    </source>
</evidence>
<proteinExistence type="predicted"/>
<dbReference type="VEuPathDB" id="FungiDB:CIMG_12905"/>
<dbReference type="AlphaFoldDB" id="A0A0E1RXZ2"/>
<dbReference type="Proteomes" id="UP000001261">
    <property type="component" value="Unassembled WGS sequence"/>
</dbReference>
<organism evidence="2 3">
    <name type="scientific">Coccidioides immitis (strain RS)</name>
    <name type="common">Valley fever fungus</name>
    <dbReference type="NCBI Taxonomy" id="246410"/>
    <lineage>
        <taxon>Eukaryota</taxon>
        <taxon>Fungi</taxon>
        <taxon>Dikarya</taxon>
        <taxon>Ascomycota</taxon>
        <taxon>Pezizomycotina</taxon>
        <taxon>Eurotiomycetes</taxon>
        <taxon>Eurotiomycetidae</taxon>
        <taxon>Onygenales</taxon>
        <taxon>Onygenaceae</taxon>
        <taxon>Coccidioides</taxon>
    </lineage>
</organism>
<feature type="compositionally biased region" description="Basic and acidic residues" evidence="1">
    <location>
        <begin position="293"/>
        <end position="319"/>
    </location>
</feature>
<reference evidence="3" key="1">
    <citation type="journal article" date="2009" name="Genome Res.">
        <title>Comparative genomic analyses of the human fungal pathogens Coccidioides and their relatives.</title>
        <authorList>
            <person name="Sharpton T.J."/>
            <person name="Stajich J.E."/>
            <person name="Rounsley S.D."/>
            <person name="Gardner M.J."/>
            <person name="Wortman J.R."/>
            <person name="Jordar V.S."/>
            <person name="Maiti R."/>
            <person name="Kodira C.D."/>
            <person name="Neafsey D.E."/>
            <person name="Zeng Q."/>
            <person name="Hung C.-Y."/>
            <person name="McMahan C."/>
            <person name="Muszewska A."/>
            <person name="Grynberg M."/>
            <person name="Mandel M.A."/>
            <person name="Kellner E.M."/>
            <person name="Barker B.M."/>
            <person name="Galgiani J.N."/>
            <person name="Orbach M.J."/>
            <person name="Kirkland T.N."/>
            <person name="Cole G.T."/>
            <person name="Henn M.R."/>
            <person name="Birren B.W."/>
            <person name="Taylor J.W."/>
        </authorList>
    </citation>
    <scope>NUCLEOTIDE SEQUENCE [LARGE SCALE GENOMIC DNA]</scope>
    <source>
        <strain evidence="3">RS</strain>
    </source>
</reference>
<dbReference type="GeneID" id="24164532"/>
<accession>A0A0E1RXZ2</accession>
<dbReference type="EMBL" id="GG704911">
    <property type="protein sequence ID" value="EAS34731.2"/>
    <property type="molecule type" value="Genomic_DNA"/>
</dbReference>
<protein>
    <submittedName>
        <fullName evidence="2">Uncharacterized protein</fullName>
    </submittedName>
</protein>
<sequence>MGWVIIRVESTRGPWTRLAALVVTSAVQGGSGWIAGQGPDLEPTQLSCRNHSRLGGENKFPTDCRQPVDRVRLILDWLHLIDSPSGFGGSYRNTKYGVRSTGAHFKSRRERERECVCMDEWMDMPFPITLSRQPDNWEVVEIACEAGGGGVDASKGAELGETEIEMKWLVLSTEYRERTTYCPRLSLLSSMVSGDGCGQGDAIVPIRKIEDCIRLISAIFNGRPVSYPFIAQLYYCLCHAVSARWGTAHTMCRVMPFIKAPALARIVDPKTCAIWQVRLASLSDTRQSSRLRSPYEEARSLAEEEGRGEGFSRGDKFPL</sequence>
<name>A0A0E1RXZ2_COCIM</name>
<dbReference type="KEGG" id="cim:CIMG_12905"/>